<dbReference type="RefSeq" id="WP_220204871.1">
    <property type="nucleotide sequence ID" value="NZ_BNJK01000001.1"/>
</dbReference>
<dbReference type="AlphaFoldDB" id="A0A8J3II79"/>
<dbReference type="InterPro" id="IPR036388">
    <property type="entry name" value="WH-like_DNA-bd_sf"/>
</dbReference>
<dbReference type="InterPro" id="IPR036390">
    <property type="entry name" value="WH_DNA-bd_sf"/>
</dbReference>
<accession>A0A8J3II79</accession>
<keyword evidence="6" id="KW-1185">Reference proteome</keyword>
<evidence type="ECO:0000259" key="4">
    <source>
        <dbReference type="PROSITE" id="PS51118"/>
    </source>
</evidence>
<dbReference type="InterPro" id="IPR002577">
    <property type="entry name" value="HTH_HxlR"/>
</dbReference>
<dbReference type="PANTHER" id="PTHR33204:SF39">
    <property type="entry name" value="TRANSCRIPTIONAL REGULATORY PROTEIN"/>
    <property type="match status" value="1"/>
</dbReference>
<dbReference type="PANTHER" id="PTHR33204">
    <property type="entry name" value="TRANSCRIPTIONAL REGULATOR, MARR FAMILY"/>
    <property type="match status" value="1"/>
</dbReference>
<organism evidence="5 6">
    <name type="scientific">Reticulibacter mediterranei</name>
    <dbReference type="NCBI Taxonomy" id="2778369"/>
    <lineage>
        <taxon>Bacteria</taxon>
        <taxon>Bacillati</taxon>
        <taxon>Chloroflexota</taxon>
        <taxon>Ktedonobacteria</taxon>
        <taxon>Ktedonobacterales</taxon>
        <taxon>Reticulibacteraceae</taxon>
        <taxon>Reticulibacter</taxon>
    </lineage>
</organism>
<keyword evidence="1" id="KW-0805">Transcription regulation</keyword>
<evidence type="ECO:0000256" key="1">
    <source>
        <dbReference type="ARBA" id="ARBA00023015"/>
    </source>
</evidence>
<protein>
    <recommendedName>
        <fullName evidence="4">HTH hxlR-type domain-containing protein</fullName>
    </recommendedName>
</protein>
<evidence type="ECO:0000313" key="6">
    <source>
        <dbReference type="Proteomes" id="UP000597444"/>
    </source>
</evidence>
<dbReference type="Proteomes" id="UP000597444">
    <property type="component" value="Unassembled WGS sequence"/>
</dbReference>
<name>A0A8J3II79_9CHLR</name>
<dbReference type="EMBL" id="BNJK01000001">
    <property type="protein sequence ID" value="GHO94113.1"/>
    <property type="molecule type" value="Genomic_DNA"/>
</dbReference>
<sequence length="140" mass="16052">MYTREPVRFDINFSDQKCPARRALDLVTDKWTPLVVYLLRDGPQRYTQLKRQIGGITQKMLTQTLRKMEEEGLATRTVYPTAPPSVEYALTPLGETLCEPIEGLLQWARTYGLQMHSLLGPVASRERRLAQEEAADEEID</sequence>
<dbReference type="SUPFAM" id="SSF46785">
    <property type="entry name" value="Winged helix' DNA-binding domain"/>
    <property type="match status" value="1"/>
</dbReference>
<dbReference type="PROSITE" id="PS51118">
    <property type="entry name" value="HTH_HXLR"/>
    <property type="match status" value="1"/>
</dbReference>
<evidence type="ECO:0000313" key="5">
    <source>
        <dbReference type="EMBL" id="GHO94113.1"/>
    </source>
</evidence>
<comment type="caution">
    <text evidence="5">The sequence shown here is derived from an EMBL/GenBank/DDBJ whole genome shotgun (WGS) entry which is preliminary data.</text>
</comment>
<gene>
    <name evidence="5" type="ORF">KSF_041610</name>
</gene>
<keyword evidence="3" id="KW-0804">Transcription</keyword>
<keyword evidence="2" id="KW-0238">DNA-binding</keyword>
<dbReference type="Gene3D" id="1.10.10.10">
    <property type="entry name" value="Winged helix-like DNA-binding domain superfamily/Winged helix DNA-binding domain"/>
    <property type="match status" value="1"/>
</dbReference>
<proteinExistence type="predicted"/>
<reference evidence="5" key="1">
    <citation type="submission" date="2020-10" db="EMBL/GenBank/DDBJ databases">
        <title>Taxonomic study of unclassified bacteria belonging to the class Ktedonobacteria.</title>
        <authorList>
            <person name="Yabe S."/>
            <person name="Wang C.M."/>
            <person name="Zheng Y."/>
            <person name="Sakai Y."/>
            <person name="Cavaletti L."/>
            <person name="Monciardini P."/>
            <person name="Donadio S."/>
        </authorList>
    </citation>
    <scope>NUCLEOTIDE SEQUENCE</scope>
    <source>
        <strain evidence="5">ID150040</strain>
    </source>
</reference>
<dbReference type="Pfam" id="PF01638">
    <property type="entry name" value="HxlR"/>
    <property type="match status" value="1"/>
</dbReference>
<evidence type="ECO:0000256" key="3">
    <source>
        <dbReference type="ARBA" id="ARBA00023163"/>
    </source>
</evidence>
<dbReference type="GO" id="GO:0003677">
    <property type="term" value="F:DNA binding"/>
    <property type="evidence" value="ECO:0007669"/>
    <property type="project" value="UniProtKB-KW"/>
</dbReference>
<evidence type="ECO:0000256" key="2">
    <source>
        <dbReference type="ARBA" id="ARBA00023125"/>
    </source>
</evidence>
<feature type="domain" description="HTH hxlR-type" evidence="4">
    <location>
        <begin position="18"/>
        <end position="116"/>
    </location>
</feature>